<feature type="transmembrane region" description="Helical" evidence="9">
    <location>
        <begin position="103"/>
        <end position="122"/>
    </location>
</feature>
<evidence type="ECO:0000256" key="8">
    <source>
        <dbReference type="SAM" id="MobiDB-lite"/>
    </source>
</evidence>
<dbReference type="Proteomes" id="UP000235836">
    <property type="component" value="Unassembled WGS sequence"/>
</dbReference>
<evidence type="ECO:0000256" key="7">
    <source>
        <dbReference type="ARBA" id="ARBA00023136"/>
    </source>
</evidence>
<dbReference type="AlphaFoldDB" id="A0A2N6T858"/>
<evidence type="ECO:0000256" key="9">
    <source>
        <dbReference type="SAM" id="Phobius"/>
    </source>
</evidence>
<comment type="subcellular location">
    <subcellularLocation>
        <location evidence="1">Cell membrane</location>
        <topology evidence="1">Multi-pass membrane protein</topology>
    </subcellularLocation>
</comment>
<evidence type="ECO:0000256" key="5">
    <source>
        <dbReference type="ARBA" id="ARBA00022692"/>
    </source>
</evidence>
<dbReference type="InterPro" id="IPR002549">
    <property type="entry name" value="AI-2E-like"/>
</dbReference>
<dbReference type="GO" id="GO:0055085">
    <property type="term" value="P:transmembrane transport"/>
    <property type="evidence" value="ECO:0007669"/>
    <property type="project" value="TreeGrafter"/>
</dbReference>
<proteinExistence type="inferred from homology"/>
<feature type="transmembrane region" description="Helical" evidence="9">
    <location>
        <begin position="134"/>
        <end position="157"/>
    </location>
</feature>
<keyword evidence="5 9" id="KW-0812">Transmembrane</keyword>
<keyword evidence="7 9" id="KW-0472">Membrane</keyword>
<feature type="compositionally biased region" description="Basic and acidic residues" evidence="8">
    <location>
        <begin position="514"/>
        <end position="537"/>
    </location>
</feature>
<dbReference type="PANTHER" id="PTHR21716">
    <property type="entry name" value="TRANSMEMBRANE PROTEIN"/>
    <property type="match status" value="1"/>
</dbReference>
<accession>A0A2N6T858</accession>
<keyword evidence="11" id="KW-1185">Reference proteome</keyword>
<evidence type="ECO:0000256" key="2">
    <source>
        <dbReference type="ARBA" id="ARBA00009773"/>
    </source>
</evidence>
<dbReference type="Pfam" id="PF01594">
    <property type="entry name" value="AI-2E_transport"/>
    <property type="match status" value="1"/>
</dbReference>
<reference evidence="10 11" key="1">
    <citation type="submission" date="2017-09" db="EMBL/GenBank/DDBJ databases">
        <title>Bacterial strain isolated from the female urinary microbiota.</title>
        <authorList>
            <person name="Thomas-White K."/>
            <person name="Kumar N."/>
            <person name="Forster S."/>
            <person name="Putonti C."/>
            <person name="Lawley T."/>
            <person name="Wolfe A.J."/>
        </authorList>
    </citation>
    <scope>NUCLEOTIDE SEQUENCE [LARGE SCALE GENOMIC DNA]</scope>
    <source>
        <strain evidence="10 11">UMB0792</strain>
    </source>
</reference>
<feature type="transmembrane region" description="Helical" evidence="9">
    <location>
        <begin position="376"/>
        <end position="409"/>
    </location>
</feature>
<evidence type="ECO:0000313" key="10">
    <source>
        <dbReference type="EMBL" id="PMC65488.1"/>
    </source>
</evidence>
<dbReference type="EMBL" id="PNHG01000001">
    <property type="protein sequence ID" value="PMC65488.1"/>
    <property type="molecule type" value="Genomic_DNA"/>
</dbReference>
<feature type="transmembrane region" description="Helical" evidence="9">
    <location>
        <begin position="215"/>
        <end position="244"/>
    </location>
</feature>
<evidence type="ECO:0000256" key="3">
    <source>
        <dbReference type="ARBA" id="ARBA00022448"/>
    </source>
</evidence>
<comment type="similarity">
    <text evidence="2">Belongs to the autoinducer-2 exporter (AI-2E) (TC 2.A.86) family.</text>
</comment>
<evidence type="ECO:0000256" key="1">
    <source>
        <dbReference type="ARBA" id="ARBA00004651"/>
    </source>
</evidence>
<feature type="compositionally biased region" description="Polar residues" evidence="8">
    <location>
        <begin position="492"/>
        <end position="511"/>
    </location>
</feature>
<feature type="transmembrane region" description="Helical" evidence="9">
    <location>
        <begin position="75"/>
        <end position="97"/>
    </location>
</feature>
<evidence type="ECO:0000256" key="6">
    <source>
        <dbReference type="ARBA" id="ARBA00022989"/>
    </source>
</evidence>
<gene>
    <name evidence="10" type="ORF">CJ203_01065</name>
</gene>
<comment type="caution">
    <text evidence="10">The sequence shown here is derived from an EMBL/GenBank/DDBJ whole genome shotgun (WGS) entry which is preliminary data.</text>
</comment>
<feature type="transmembrane region" description="Helical" evidence="9">
    <location>
        <begin position="334"/>
        <end position="356"/>
    </location>
</feature>
<feature type="compositionally biased region" description="Polar residues" evidence="8">
    <location>
        <begin position="38"/>
        <end position="50"/>
    </location>
</feature>
<protein>
    <submittedName>
        <fullName evidence="10">AI-2E family transporter</fullName>
    </submittedName>
</protein>
<feature type="region of interest" description="Disordered" evidence="8">
    <location>
        <begin position="492"/>
        <end position="537"/>
    </location>
</feature>
<keyword evidence="4" id="KW-1003">Cell membrane</keyword>
<keyword evidence="6 9" id="KW-1133">Transmembrane helix</keyword>
<evidence type="ECO:0000256" key="4">
    <source>
        <dbReference type="ARBA" id="ARBA00022475"/>
    </source>
</evidence>
<keyword evidence="3" id="KW-0813">Transport</keyword>
<feature type="region of interest" description="Disordered" evidence="8">
    <location>
        <begin position="38"/>
        <end position="59"/>
    </location>
</feature>
<feature type="transmembrane region" description="Helical" evidence="9">
    <location>
        <begin position="280"/>
        <end position="301"/>
    </location>
</feature>
<evidence type="ECO:0000313" key="11">
    <source>
        <dbReference type="Proteomes" id="UP000235836"/>
    </source>
</evidence>
<organism evidence="10 11">
    <name type="scientific">Corynebacterium tuscaniense</name>
    <dbReference type="NCBI Taxonomy" id="302449"/>
    <lineage>
        <taxon>Bacteria</taxon>
        <taxon>Bacillati</taxon>
        <taxon>Actinomycetota</taxon>
        <taxon>Actinomycetes</taxon>
        <taxon>Mycobacteriales</taxon>
        <taxon>Corynebacteriaceae</taxon>
        <taxon>Corynebacterium</taxon>
    </lineage>
</organism>
<dbReference type="GO" id="GO:0005886">
    <property type="term" value="C:plasma membrane"/>
    <property type="evidence" value="ECO:0007669"/>
    <property type="project" value="UniProtKB-SubCell"/>
</dbReference>
<dbReference type="PANTHER" id="PTHR21716:SF53">
    <property type="entry name" value="PERMEASE PERM-RELATED"/>
    <property type="match status" value="1"/>
</dbReference>
<sequence length="537" mass="57549">MIADAPAPLSAGYCCAGPTRWWQGSSKSECWGTIGRVSSTKNSDATQQSPEAPADKVTKTGYDNRVDRSVVLNSWVRSTALFSLRMLAIFVLLGALAYLLGKFWAGVLPVILALIVCTVLAPPTTFMRNRGLPAGLSALISMLLAVAVLMFFVSIILPDIMRNSRVLVSQAAQGIQNLQLWLQNQETLPFSIDGEKLDTAFQEAASWLQDRAGAIAGGIFSGIGTATSMAVTFVVVLVLTFFFLKDGPKFLPWLRNATGGRAGLHATELLTRSWDTLSGYIRAQAVVSFIDALFIGIGIYLVGVPLAFTLAVITFMAGFIPLVGAIVAGALAVLIALVSLGFTQALIVLGIVIAVQQLEGNVLSPLLQSRAMNLHPVIVLVSVTVGGGLFGLMGAFLAVPVAATVAVVFRYIQDMLRIHAGEVRADDLNFSTDVGRALAEAEEAESAKSREDLSTQSGWAAPHITEKLLDAAPAPTSLRLPFDKLSLRWNRDQTASDAESDGQSAKQSSGGRHTRFDWLSRRLPRRDHPDSHSDTDE</sequence>
<name>A0A2N6T858_9CORY</name>
<feature type="transmembrane region" description="Helical" evidence="9">
    <location>
        <begin position="307"/>
        <end position="327"/>
    </location>
</feature>